<name>A0ABU5Y117_9MYCO</name>
<gene>
    <name evidence="3" type="ORF">KV113_17580</name>
</gene>
<reference evidence="3 4" key="1">
    <citation type="submission" date="2023-12" db="EMBL/GenBank/DDBJ databases">
        <title>Description of new species of Mycobacterium terrae complex isolated from sewage at the Sao Paulo Zoological Park Foundation in Brazil.</title>
        <authorList>
            <person name="Romagnoli C.L."/>
            <person name="Conceicao E.C."/>
            <person name="Machado E."/>
            <person name="Barreto L.B.P.F."/>
            <person name="Sharma A."/>
            <person name="Silva N.M."/>
            <person name="Marques L.E."/>
            <person name="Juliana M.A."/>
            <person name="Lourenco M.C.S."/>
            <person name="Digiampietri L.A."/>
            <person name="Suffys P.N."/>
            <person name="Viana-Niero C."/>
        </authorList>
    </citation>
    <scope>NUCLEOTIDE SEQUENCE [LARGE SCALE GENOMIC DNA]</scope>
    <source>
        <strain evidence="3 4">MYC340</strain>
    </source>
</reference>
<accession>A0ABU5Y117</accession>
<feature type="domain" description="HMA" evidence="2">
    <location>
        <begin position="2"/>
        <end position="67"/>
    </location>
</feature>
<evidence type="ECO:0000313" key="4">
    <source>
        <dbReference type="Proteomes" id="UP001298593"/>
    </source>
</evidence>
<dbReference type="InterPro" id="IPR036163">
    <property type="entry name" value="HMA_dom_sf"/>
</dbReference>
<dbReference type="SUPFAM" id="SSF55008">
    <property type="entry name" value="HMA, heavy metal-associated domain"/>
    <property type="match status" value="1"/>
</dbReference>
<dbReference type="EMBL" id="JAYJJU010000018">
    <property type="protein sequence ID" value="MEB3033366.1"/>
    <property type="molecule type" value="Genomic_DNA"/>
</dbReference>
<dbReference type="PROSITE" id="PS01047">
    <property type="entry name" value="HMA_1"/>
    <property type="match status" value="1"/>
</dbReference>
<dbReference type="RefSeq" id="WP_329780166.1">
    <property type="nucleotide sequence ID" value="NZ_JAYJJU010000018.1"/>
</dbReference>
<keyword evidence="1" id="KW-0479">Metal-binding</keyword>
<evidence type="ECO:0000259" key="2">
    <source>
        <dbReference type="PROSITE" id="PS50846"/>
    </source>
</evidence>
<evidence type="ECO:0000256" key="1">
    <source>
        <dbReference type="ARBA" id="ARBA00022723"/>
    </source>
</evidence>
<evidence type="ECO:0000313" key="3">
    <source>
        <dbReference type="EMBL" id="MEB3033366.1"/>
    </source>
</evidence>
<keyword evidence="4" id="KW-1185">Reference proteome</keyword>
<proteinExistence type="predicted"/>
<dbReference type="Gene3D" id="3.30.70.100">
    <property type="match status" value="1"/>
</dbReference>
<protein>
    <submittedName>
        <fullName evidence="3">Heavy-metal-associated domain-containing protein</fullName>
    </submittedName>
</protein>
<dbReference type="Pfam" id="PF00403">
    <property type="entry name" value="HMA"/>
    <property type="match status" value="1"/>
</dbReference>
<dbReference type="Proteomes" id="UP001298593">
    <property type="component" value="Unassembled WGS sequence"/>
</dbReference>
<dbReference type="InterPro" id="IPR006121">
    <property type="entry name" value="HMA_dom"/>
</dbReference>
<dbReference type="PROSITE" id="PS50846">
    <property type="entry name" value="HMA_2"/>
    <property type="match status" value="1"/>
</dbReference>
<sequence>MTTTTFSVPGIGCATCKKAIERALAPAPGVAAVEVDLAAKTVAVCHDKPATVARLIELIEGQGYDVAARC</sequence>
<dbReference type="CDD" id="cd00371">
    <property type="entry name" value="HMA"/>
    <property type="match status" value="1"/>
</dbReference>
<organism evidence="3 4">
    <name type="scientific">[Mycobacterium] nativiensis</name>
    <dbReference type="NCBI Taxonomy" id="2855503"/>
    <lineage>
        <taxon>Bacteria</taxon>
        <taxon>Bacillati</taxon>
        <taxon>Actinomycetota</taxon>
        <taxon>Actinomycetes</taxon>
        <taxon>Mycobacteriales</taxon>
        <taxon>Mycobacteriaceae</taxon>
        <taxon>Mycolicibacter</taxon>
    </lineage>
</organism>
<dbReference type="InterPro" id="IPR017969">
    <property type="entry name" value="Heavy-metal-associated_CS"/>
</dbReference>
<comment type="caution">
    <text evidence="3">The sequence shown here is derived from an EMBL/GenBank/DDBJ whole genome shotgun (WGS) entry which is preliminary data.</text>
</comment>